<comment type="similarity">
    <text evidence="2">Belongs to the threonine aldolase family.</text>
</comment>
<keyword evidence="3" id="KW-0663">Pyridoxal phosphate</keyword>
<dbReference type="PANTHER" id="PTHR48097">
    <property type="entry name" value="L-THREONINE ALDOLASE-RELATED"/>
    <property type="match status" value="1"/>
</dbReference>
<dbReference type="Gene3D" id="3.40.640.10">
    <property type="entry name" value="Type I PLP-dependent aspartate aminotransferase-like (Major domain)"/>
    <property type="match status" value="1"/>
</dbReference>
<dbReference type="GO" id="GO:0016829">
    <property type="term" value="F:lyase activity"/>
    <property type="evidence" value="ECO:0007669"/>
    <property type="project" value="UniProtKB-KW"/>
</dbReference>
<comment type="caution">
    <text evidence="5">The sequence shown here is derived from an EMBL/GenBank/DDBJ whole genome shotgun (WGS) entry which is preliminary data.</text>
</comment>
<name>A0A644ZQS8_9ZZZZ</name>
<dbReference type="PANTHER" id="PTHR48097:SF5">
    <property type="entry name" value="LOW SPECIFICITY L-THREONINE ALDOLASE"/>
    <property type="match status" value="1"/>
</dbReference>
<protein>
    <submittedName>
        <fullName evidence="5">Low specificity L-threonine aldolase</fullName>
        <ecNumber evidence="5">4.1.2.48</ecNumber>
    </submittedName>
</protein>
<dbReference type="InterPro" id="IPR001597">
    <property type="entry name" value="ArAA_b-elim_lyase/Thr_aldolase"/>
</dbReference>
<accession>A0A644ZQS8</accession>
<dbReference type="SUPFAM" id="SSF53383">
    <property type="entry name" value="PLP-dependent transferases"/>
    <property type="match status" value="1"/>
</dbReference>
<dbReference type="EC" id="4.1.2.48" evidence="5"/>
<evidence type="ECO:0000256" key="3">
    <source>
        <dbReference type="ARBA" id="ARBA00022898"/>
    </source>
</evidence>
<feature type="domain" description="Aromatic amino acid beta-eliminating lyase/threonine aldolase" evidence="4">
    <location>
        <begin position="26"/>
        <end position="286"/>
    </location>
</feature>
<gene>
    <name evidence="5" type="primary">ltaE_14</name>
    <name evidence="5" type="ORF">SDC9_89918</name>
</gene>
<dbReference type="EMBL" id="VSSQ01010027">
    <property type="protein sequence ID" value="MPM43245.1"/>
    <property type="molecule type" value="Genomic_DNA"/>
</dbReference>
<dbReference type="AlphaFoldDB" id="A0A644ZQS8"/>
<dbReference type="InterPro" id="IPR015424">
    <property type="entry name" value="PyrdxlP-dep_Trfase"/>
</dbReference>
<evidence type="ECO:0000256" key="2">
    <source>
        <dbReference type="ARBA" id="ARBA00006966"/>
    </source>
</evidence>
<proteinExistence type="inferred from homology"/>
<dbReference type="InterPro" id="IPR015421">
    <property type="entry name" value="PyrdxlP-dep_Trfase_major"/>
</dbReference>
<dbReference type="InterPro" id="IPR015422">
    <property type="entry name" value="PyrdxlP-dep_Trfase_small"/>
</dbReference>
<keyword evidence="5" id="KW-0456">Lyase</keyword>
<dbReference type="Gene3D" id="3.90.1150.10">
    <property type="entry name" value="Aspartate Aminotransferase, domain 1"/>
    <property type="match status" value="1"/>
</dbReference>
<dbReference type="Pfam" id="PF01212">
    <property type="entry name" value="Beta_elim_lyase"/>
    <property type="match status" value="1"/>
</dbReference>
<dbReference type="GO" id="GO:0006520">
    <property type="term" value="P:amino acid metabolic process"/>
    <property type="evidence" value="ECO:0007669"/>
    <property type="project" value="InterPro"/>
</dbReference>
<organism evidence="5">
    <name type="scientific">bioreactor metagenome</name>
    <dbReference type="NCBI Taxonomy" id="1076179"/>
    <lineage>
        <taxon>unclassified sequences</taxon>
        <taxon>metagenomes</taxon>
        <taxon>ecological metagenomes</taxon>
    </lineage>
</organism>
<evidence type="ECO:0000256" key="1">
    <source>
        <dbReference type="ARBA" id="ARBA00001933"/>
    </source>
</evidence>
<comment type="cofactor">
    <cofactor evidence="1">
        <name>pyridoxal 5'-phosphate</name>
        <dbReference type="ChEBI" id="CHEBI:597326"/>
    </cofactor>
</comment>
<reference evidence="5" key="1">
    <citation type="submission" date="2019-08" db="EMBL/GenBank/DDBJ databases">
        <authorList>
            <person name="Kucharzyk K."/>
            <person name="Murdoch R.W."/>
            <person name="Higgins S."/>
            <person name="Loffler F."/>
        </authorList>
    </citation>
    <scope>NUCLEOTIDE SEQUENCE</scope>
</reference>
<evidence type="ECO:0000313" key="5">
    <source>
        <dbReference type="EMBL" id="MPM43245.1"/>
    </source>
</evidence>
<evidence type="ECO:0000259" key="4">
    <source>
        <dbReference type="Pfam" id="PF01212"/>
    </source>
</evidence>
<sequence length="337" mass="37466">MFSFKNDYAEGCHPELLKMLIDTNMSQQEGYGDDEYSELARKRITKLLQREADIHFVSGGTQANTVVLAAALKPFESVIAAESAHINVHEAGAIEATGHKIEYAATPDGKLTPELIAPLLVKAEDHHMVKPRLVYISQTTELGTVYKLAELEALSAFCKNNNLLFYADGARMGSALTSPVADFTLADMARLFDAFYIGGTKNGALSGEAIVLLNIELKRDFLFHLKQRGALLSKGRLAGVQFAALFANDLFFDLARHSNYMALKMAEAVAKAGYPFFTLPESNQIFPILPMSLIDKLSEEFGFYIWRKTDEQHAIIRLVTSWATPESEVERFIEFVQ</sequence>